<dbReference type="Pfam" id="PF05685">
    <property type="entry name" value="Uma2"/>
    <property type="match status" value="1"/>
</dbReference>
<dbReference type="CDD" id="cd06260">
    <property type="entry name" value="DUF820-like"/>
    <property type="match status" value="1"/>
</dbReference>
<dbReference type="RefSeq" id="WP_282758362.1">
    <property type="nucleotide sequence ID" value="NZ_JASCTH010000004.1"/>
</dbReference>
<proteinExistence type="predicted"/>
<feature type="domain" description="Putative restriction endonuclease" evidence="1">
    <location>
        <begin position="17"/>
        <end position="179"/>
    </location>
</feature>
<organism evidence="2 3">
    <name type="scientific">Actinoplanes sandaracinus</name>
    <dbReference type="NCBI Taxonomy" id="3045177"/>
    <lineage>
        <taxon>Bacteria</taxon>
        <taxon>Bacillati</taxon>
        <taxon>Actinomycetota</taxon>
        <taxon>Actinomycetes</taxon>
        <taxon>Micromonosporales</taxon>
        <taxon>Micromonosporaceae</taxon>
        <taxon>Actinoplanes</taxon>
    </lineage>
</organism>
<comment type="caution">
    <text evidence="2">The sequence shown here is derived from an EMBL/GenBank/DDBJ whole genome shotgun (WGS) entry which is preliminary data.</text>
</comment>
<evidence type="ECO:0000313" key="2">
    <source>
        <dbReference type="EMBL" id="MDI6098607.1"/>
    </source>
</evidence>
<dbReference type="InterPro" id="IPR011335">
    <property type="entry name" value="Restrct_endonuc-II-like"/>
</dbReference>
<keyword evidence="2" id="KW-0255">Endonuclease</keyword>
<dbReference type="Gene3D" id="3.90.1570.10">
    <property type="entry name" value="tt1808, chain A"/>
    <property type="match status" value="1"/>
</dbReference>
<dbReference type="Proteomes" id="UP001241758">
    <property type="component" value="Unassembled WGS sequence"/>
</dbReference>
<name>A0ABT6WFU6_9ACTN</name>
<dbReference type="InterPro" id="IPR012296">
    <property type="entry name" value="Nuclease_put_TT1808"/>
</dbReference>
<evidence type="ECO:0000259" key="1">
    <source>
        <dbReference type="Pfam" id="PF05685"/>
    </source>
</evidence>
<keyword evidence="2" id="KW-0540">Nuclease</keyword>
<accession>A0ABT6WFU6</accession>
<gene>
    <name evidence="2" type="ORF">QLQ12_08335</name>
</gene>
<dbReference type="PANTHER" id="PTHR35400:SF3">
    <property type="entry name" value="SLL1072 PROTEIN"/>
    <property type="match status" value="1"/>
</dbReference>
<dbReference type="GO" id="GO:0004519">
    <property type="term" value="F:endonuclease activity"/>
    <property type="evidence" value="ECO:0007669"/>
    <property type="project" value="UniProtKB-KW"/>
</dbReference>
<keyword evidence="2" id="KW-0378">Hydrolase</keyword>
<dbReference type="PANTHER" id="PTHR35400">
    <property type="entry name" value="SLR1083 PROTEIN"/>
    <property type="match status" value="1"/>
</dbReference>
<dbReference type="InterPro" id="IPR008538">
    <property type="entry name" value="Uma2"/>
</dbReference>
<sequence>MTAAISDMPPADGWTVDDLDALPEDGVRRELIDGVLHAPPAPSPAHQALVILLGHALMEGCPEALFVSQANDVILSSRRQFIPDLLVVTFESAKTVGKFQASDVVLAIEIVSPSSQSMDRVMKPALYAKAGIPFYWLIETANGLTVTTYRIDQEDGVYQPTGTFTDSDTIRLDEPWPLEIPVTTIRPRNL</sequence>
<reference evidence="2 3" key="1">
    <citation type="submission" date="2023-05" db="EMBL/GenBank/DDBJ databases">
        <title>Actinoplanes sp. NEAU-A12 genome sequencing.</title>
        <authorList>
            <person name="Wang Z.-S."/>
        </authorList>
    </citation>
    <scope>NUCLEOTIDE SEQUENCE [LARGE SCALE GENOMIC DNA]</scope>
    <source>
        <strain evidence="2 3">NEAU-A12</strain>
    </source>
</reference>
<evidence type="ECO:0000313" key="3">
    <source>
        <dbReference type="Proteomes" id="UP001241758"/>
    </source>
</evidence>
<keyword evidence="3" id="KW-1185">Reference proteome</keyword>
<dbReference type="EMBL" id="JASCTH010000004">
    <property type="protein sequence ID" value="MDI6098607.1"/>
    <property type="molecule type" value="Genomic_DNA"/>
</dbReference>
<protein>
    <submittedName>
        <fullName evidence="2">Uma2 family endonuclease</fullName>
    </submittedName>
</protein>
<dbReference type="SUPFAM" id="SSF52980">
    <property type="entry name" value="Restriction endonuclease-like"/>
    <property type="match status" value="1"/>
</dbReference>